<keyword evidence="3" id="KW-1185">Reference proteome</keyword>
<dbReference type="AlphaFoldDB" id="A0A319C5N3"/>
<dbReference type="PROSITE" id="PS51257">
    <property type="entry name" value="PROKAR_LIPOPROTEIN"/>
    <property type="match status" value="1"/>
</dbReference>
<name>A0A319C5N3_9EURO</name>
<dbReference type="RefSeq" id="XP_025489409.1">
    <property type="nucleotide sequence ID" value="XM_025635768.1"/>
</dbReference>
<protein>
    <submittedName>
        <fullName evidence="2">Uncharacterized protein</fullName>
    </submittedName>
</protein>
<reference evidence="2 3" key="1">
    <citation type="submission" date="2016-12" db="EMBL/GenBank/DDBJ databases">
        <title>The genomes of Aspergillus section Nigri reveals drivers in fungal speciation.</title>
        <authorList>
            <consortium name="DOE Joint Genome Institute"/>
            <person name="Vesth T.C."/>
            <person name="Nybo J."/>
            <person name="Theobald S."/>
            <person name="Brandl J."/>
            <person name="Frisvad J.C."/>
            <person name="Nielsen K.F."/>
            <person name="Lyhne E.K."/>
            <person name="Kogle M.E."/>
            <person name="Kuo A."/>
            <person name="Riley R."/>
            <person name="Clum A."/>
            <person name="Nolan M."/>
            <person name="Lipzen A."/>
            <person name="Salamov A."/>
            <person name="Henrissat B."/>
            <person name="Wiebenga A."/>
            <person name="De Vries R.P."/>
            <person name="Grigoriev I.V."/>
            <person name="Mortensen U.H."/>
            <person name="Andersen M.R."/>
            <person name="Baker S.E."/>
        </authorList>
    </citation>
    <scope>NUCLEOTIDE SEQUENCE [LARGE SCALE GENOMIC DNA]</scope>
    <source>
        <strain evidence="2 3">CBS 121591</strain>
    </source>
</reference>
<evidence type="ECO:0000256" key="1">
    <source>
        <dbReference type="SAM" id="Phobius"/>
    </source>
</evidence>
<dbReference type="VEuPathDB" id="FungiDB:BO82DRAFT_356589"/>
<gene>
    <name evidence="2" type="ORF">BO82DRAFT_356589</name>
</gene>
<organism evidence="2 3">
    <name type="scientific">Aspergillus uvarum CBS 121591</name>
    <dbReference type="NCBI Taxonomy" id="1448315"/>
    <lineage>
        <taxon>Eukaryota</taxon>
        <taxon>Fungi</taxon>
        <taxon>Dikarya</taxon>
        <taxon>Ascomycota</taxon>
        <taxon>Pezizomycotina</taxon>
        <taxon>Eurotiomycetes</taxon>
        <taxon>Eurotiomycetidae</taxon>
        <taxon>Eurotiales</taxon>
        <taxon>Aspergillaceae</taxon>
        <taxon>Aspergillus</taxon>
        <taxon>Aspergillus subgen. Circumdati</taxon>
    </lineage>
</organism>
<proteinExistence type="predicted"/>
<evidence type="ECO:0000313" key="2">
    <source>
        <dbReference type="EMBL" id="PYH79209.1"/>
    </source>
</evidence>
<dbReference type="EMBL" id="KZ821721">
    <property type="protein sequence ID" value="PYH79209.1"/>
    <property type="molecule type" value="Genomic_DNA"/>
</dbReference>
<evidence type="ECO:0000313" key="3">
    <source>
        <dbReference type="Proteomes" id="UP000248340"/>
    </source>
</evidence>
<accession>A0A319C5N3</accession>
<dbReference type="Proteomes" id="UP000248340">
    <property type="component" value="Unassembled WGS sequence"/>
</dbReference>
<keyword evidence="1" id="KW-1133">Transmembrane helix</keyword>
<keyword evidence="1" id="KW-0812">Transmembrane</keyword>
<feature type="transmembrane region" description="Helical" evidence="1">
    <location>
        <begin position="20"/>
        <end position="38"/>
    </location>
</feature>
<keyword evidence="1" id="KW-0472">Membrane</keyword>
<sequence>MDAGDRLCRSLLGPLAISPPLMWLTVGCLATLGCGWWMQKQMRGTGHRTALFCSVA</sequence>
<dbReference type="GeneID" id="37138509"/>